<keyword evidence="11" id="KW-1133">Transmembrane helix</keyword>
<gene>
    <name evidence="13" type="ORF">GA0070607_1220</name>
</gene>
<dbReference type="OrthoDB" id="227596at2"/>
<keyword evidence="3" id="KW-0597">Phosphoprotein</keyword>
<proteinExistence type="predicted"/>
<keyword evidence="11" id="KW-0812">Transmembrane</keyword>
<dbReference type="EC" id="2.7.13.3" evidence="2"/>
<evidence type="ECO:0000256" key="9">
    <source>
        <dbReference type="SAM" id="Coils"/>
    </source>
</evidence>
<dbReference type="GO" id="GO:0046983">
    <property type="term" value="F:protein dimerization activity"/>
    <property type="evidence" value="ECO:0007669"/>
    <property type="project" value="InterPro"/>
</dbReference>
<dbReference type="InterPro" id="IPR003594">
    <property type="entry name" value="HATPase_dom"/>
</dbReference>
<keyword evidence="5" id="KW-0547">Nucleotide-binding</keyword>
<keyword evidence="11" id="KW-0472">Membrane</keyword>
<feature type="transmembrane region" description="Helical" evidence="11">
    <location>
        <begin position="84"/>
        <end position="104"/>
    </location>
</feature>
<evidence type="ECO:0000256" key="2">
    <source>
        <dbReference type="ARBA" id="ARBA00012438"/>
    </source>
</evidence>
<keyword evidence="6 13" id="KW-0418">Kinase</keyword>
<dbReference type="Gene3D" id="3.30.565.10">
    <property type="entry name" value="Histidine kinase-like ATPase, C-terminal domain"/>
    <property type="match status" value="1"/>
</dbReference>
<dbReference type="PANTHER" id="PTHR24421">
    <property type="entry name" value="NITRATE/NITRITE SENSOR PROTEIN NARX-RELATED"/>
    <property type="match status" value="1"/>
</dbReference>
<dbReference type="SMART" id="SM00387">
    <property type="entry name" value="HATPase_c"/>
    <property type="match status" value="1"/>
</dbReference>
<feature type="transmembrane region" description="Helical" evidence="11">
    <location>
        <begin position="135"/>
        <end position="157"/>
    </location>
</feature>
<evidence type="ECO:0000313" key="13">
    <source>
        <dbReference type="EMBL" id="SCE75995.1"/>
    </source>
</evidence>
<accession>A0A1C4UWF2</accession>
<evidence type="ECO:0000256" key="1">
    <source>
        <dbReference type="ARBA" id="ARBA00000085"/>
    </source>
</evidence>
<reference evidence="14" key="1">
    <citation type="submission" date="2016-06" db="EMBL/GenBank/DDBJ databases">
        <authorList>
            <person name="Varghese N."/>
            <person name="Submissions Spin"/>
        </authorList>
    </citation>
    <scope>NUCLEOTIDE SEQUENCE [LARGE SCALE GENOMIC DNA]</scope>
    <source>
        <strain evidence="14">DSM 44875</strain>
    </source>
</reference>
<dbReference type="InterPro" id="IPR005467">
    <property type="entry name" value="His_kinase_dom"/>
</dbReference>
<dbReference type="InterPro" id="IPR036890">
    <property type="entry name" value="HATPase_C_sf"/>
</dbReference>
<keyword evidence="8" id="KW-0902">Two-component regulatory system</keyword>
<dbReference type="EMBL" id="LT607412">
    <property type="protein sequence ID" value="SCE75995.1"/>
    <property type="molecule type" value="Genomic_DNA"/>
</dbReference>
<dbReference type="GO" id="GO:0000155">
    <property type="term" value="F:phosphorelay sensor kinase activity"/>
    <property type="evidence" value="ECO:0007669"/>
    <property type="project" value="InterPro"/>
</dbReference>
<organism evidence="13 14">
    <name type="scientific">Micromonospora coriariae</name>
    <dbReference type="NCBI Taxonomy" id="285665"/>
    <lineage>
        <taxon>Bacteria</taxon>
        <taxon>Bacillati</taxon>
        <taxon>Actinomycetota</taxon>
        <taxon>Actinomycetes</taxon>
        <taxon>Micromonosporales</taxon>
        <taxon>Micromonosporaceae</taxon>
        <taxon>Micromonospora</taxon>
    </lineage>
</organism>
<evidence type="ECO:0000256" key="11">
    <source>
        <dbReference type="SAM" id="Phobius"/>
    </source>
</evidence>
<dbReference type="GO" id="GO:0016020">
    <property type="term" value="C:membrane"/>
    <property type="evidence" value="ECO:0007669"/>
    <property type="project" value="InterPro"/>
</dbReference>
<dbReference type="CDD" id="cd16917">
    <property type="entry name" value="HATPase_UhpB-NarQ-NarX-like"/>
    <property type="match status" value="1"/>
</dbReference>
<dbReference type="AlphaFoldDB" id="A0A1C4UWF2"/>
<evidence type="ECO:0000256" key="7">
    <source>
        <dbReference type="ARBA" id="ARBA00022840"/>
    </source>
</evidence>
<dbReference type="GO" id="GO:0005524">
    <property type="term" value="F:ATP binding"/>
    <property type="evidence" value="ECO:0007669"/>
    <property type="project" value="UniProtKB-KW"/>
</dbReference>
<dbReference type="Pfam" id="PF07730">
    <property type="entry name" value="HisKA_3"/>
    <property type="match status" value="1"/>
</dbReference>
<feature type="transmembrane region" description="Helical" evidence="11">
    <location>
        <begin position="20"/>
        <end position="36"/>
    </location>
</feature>
<evidence type="ECO:0000256" key="3">
    <source>
        <dbReference type="ARBA" id="ARBA00022553"/>
    </source>
</evidence>
<dbReference type="PROSITE" id="PS50109">
    <property type="entry name" value="HIS_KIN"/>
    <property type="match status" value="1"/>
</dbReference>
<keyword evidence="4" id="KW-0808">Transferase</keyword>
<keyword evidence="7" id="KW-0067">ATP-binding</keyword>
<feature type="region of interest" description="Disordered" evidence="10">
    <location>
        <begin position="335"/>
        <end position="356"/>
    </location>
</feature>
<evidence type="ECO:0000313" key="14">
    <source>
        <dbReference type="Proteomes" id="UP000198243"/>
    </source>
</evidence>
<feature type="transmembrane region" description="Helical" evidence="11">
    <location>
        <begin position="111"/>
        <end position="129"/>
    </location>
</feature>
<feature type="domain" description="Histidine kinase" evidence="12">
    <location>
        <begin position="298"/>
        <end position="389"/>
    </location>
</feature>
<dbReference type="Pfam" id="PF23539">
    <property type="entry name" value="DUF7134"/>
    <property type="match status" value="1"/>
</dbReference>
<dbReference type="Pfam" id="PF02518">
    <property type="entry name" value="HATPase_c"/>
    <property type="match status" value="1"/>
</dbReference>
<feature type="coiled-coil region" evidence="9">
    <location>
        <begin position="162"/>
        <end position="196"/>
    </location>
</feature>
<dbReference type="PANTHER" id="PTHR24421:SF10">
    <property type="entry name" value="NITRATE_NITRITE SENSOR PROTEIN NARQ"/>
    <property type="match status" value="1"/>
</dbReference>
<name>A0A1C4UWF2_9ACTN</name>
<dbReference type="Gene3D" id="1.20.5.1930">
    <property type="match status" value="1"/>
</dbReference>
<keyword evidence="14" id="KW-1185">Reference proteome</keyword>
<sequence>MAAMRGSGQPGWQETAVDAALALVLLGFGLLATDLAGDNQPGSRPVDAACRVLIAIAALALPVRRRVPLATLAVVTVATTAYLVLGYPYGPILLTFLVAVYTVAVRLPVRLAALATGGAFVLLLTHVFWSRGPAPGWAGVLPASAWAVVPFAVGTVVRVNREATARSRAEQARSRAEQARRQADEERLRIAQEVHDVVGHGLAAISMQAEIALHLLPKRPEQAETALTAISRTSREALDELRVTLGAVRRGAERGPVPGLARLPALRDRLAGTGLAVRLRVVGAPRELPAAVDLAAYRVVQEALTNVLRHAGVASAEVTVDYRADELTVEVTDRGAGARRDGLDPADDGTGGHGLAGMRERVDALGGRLAVGPRPDGGFRVYARLPVERSA</sequence>
<evidence type="ECO:0000256" key="5">
    <source>
        <dbReference type="ARBA" id="ARBA00022741"/>
    </source>
</evidence>
<evidence type="ECO:0000259" key="12">
    <source>
        <dbReference type="PROSITE" id="PS50109"/>
    </source>
</evidence>
<evidence type="ECO:0000256" key="8">
    <source>
        <dbReference type="ARBA" id="ARBA00023012"/>
    </source>
</evidence>
<keyword evidence="9" id="KW-0175">Coiled coil</keyword>
<dbReference type="InterPro" id="IPR011712">
    <property type="entry name" value="Sig_transdc_His_kin_sub3_dim/P"/>
</dbReference>
<dbReference type="InterPro" id="IPR055558">
    <property type="entry name" value="DUF7134"/>
</dbReference>
<comment type="catalytic activity">
    <reaction evidence="1">
        <text>ATP + protein L-histidine = ADP + protein N-phospho-L-histidine.</text>
        <dbReference type="EC" id="2.7.13.3"/>
    </reaction>
</comment>
<dbReference type="InterPro" id="IPR050482">
    <property type="entry name" value="Sensor_HK_TwoCompSys"/>
</dbReference>
<dbReference type="SUPFAM" id="SSF55874">
    <property type="entry name" value="ATPase domain of HSP90 chaperone/DNA topoisomerase II/histidine kinase"/>
    <property type="match status" value="1"/>
</dbReference>
<evidence type="ECO:0000256" key="6">
    <source>
        <dbReference type="ARBA" id="ARBA00022777"/>
    </source>
</evidence>
<evidence type="ECO:0000256" key="4">
    <source>
        <dbReference type="ARBA" id="ARBA00022679"/>
    </source>
</evidence>
<protein>
    <recommendedName>
        <fullName evidence="2">histidine kinase</fullName>
        <ecNumber evidence="2">2.7.13.3</ecNumber>
    </recommendedName>
</protein>
<evidence type="ECO:0000256" key="10">
    <source>
        <dbReference type="SAM" id="MobiDB-lite"/>
    </source>
</evidence>
<dbReference type="Proteomes" id="UP000198243">
    <property type="component" value="Chromosome I"/>
</dbReference>